<dbReference type="OrthoDB" id="5330139at2759"/>
<dbReference type="HOGENOM" id="CLU_128319_0_0_1"/>
<sequence>MLSRCHRALKPFRLSTGNSRCYHDAIAKFTTFDSNGKPASVETGIKIGDSNESYVYVKPEIGNAIRSAVDLQIGSSGCVTRKAGFETIPLQFNHDSLRFSHAPSPSNGRNISPATLWLHSNWHAITLDGTFDGQY</sequence>
<dbReference type="AlphaFoldDB" id="A0A086SY42"/>
<proteinExistence type="predicted"/>
<dbReference type="EMBL" id="JPKY01000107">
    <property type="protein sequence ID" value="KFH42024.1"/>
    <property type="molecule type" value="Genomic_DNA"/>
</dbReference>
<dbReference type="STRING" id="857340.A0A086SY42"/>
<organism evidence="1 2">
    <name type="scientific">Hapsidospora chrysogenum (strain ATCC 11550 / CBS 779.69 / DSM 880 / IAM 14645 / JCM 23072 / IMI 49137)</name>
    <name type="common">Acremonium chrysogenum</name>
    <dbReference type="NCBI Taxonomy" id="857340"/>
    <lineage>
        <taxon>Eukaryota</taxon>
        <taxon>Fungi</taxon>
        <taxon>Dikarya</taxon>
        <taxon>Ascomycota</taxon>
        <taxon>Pezizomycotina</taxon>
        <taxon>Sordariomycetes</taxon>
        <taxon>Hypocreomycetidae</taxon>
        <taxon>Hypocreales</taxon>
        <taxon>Bionectriaceae</taxon>
        <taxon>Hapsidospora</taxon>
    </lineage>
</organism>
<protein>
    <submittedName>
        <fullName evidence="1">Uncharacterized protein</fullName>
    </submittedName>
</protein>
<dbReference type="Proteomes" id="UP000029964">
    <property type="component" value="Unassembled WGS sequence"/>
</dbReference>
<comment type="caution">
    <text evidence="1">The sequence shown here is derived from an EMBL/GenBank/DDBJ whole genome shotgun (WGS) entry which is preliminary data.</text>
</comment>
<keyword evidence="2" id="KW-1185">Reference proteome</keyword>
<evidence type="ECO:0000313" key="2">
    <source>
        <dbReference type="Proteomes" id="UP000029964"/>
    </source>
</evidence>
<evidence type="ECO:0000313" key="1">
    <source>
        <dbReference type="EMBL" id="KFH42024.1"/>
    </source>
</evidence>
<name>A0A086SY42_HAPC1</name>
<reference evidence="2" key="1">
    <citation type="journal article" date="2014" name="Genome Announc.">
        <title>Genome sequence and annotation of Acremonium chrysogenum, producer of the beta-lactam antibiotic cephalosporin C.</title>
        <authorList>
            <person name="Terfehr D."/>
            <person name="Dahlmann T.A."/>
            <person name="Specht T."/>
            <person name="Zadra I."/>
            <person name="Kuernsteiner H."/>
            <person name="Kueck U."/>
        </authorList>
    </citation>
    <scope>NUCLEOTIDE SEQUENCE [LARGE SCALE GENOMIC DNA]</scope>
    <source>
        <strain evidence="2">ATCC 11550 / CBS 779.69 / DSM 880 / IAM 14645 / JCM 23072 / IMI 49137</strain>
    </source>
</reference>
<gene>
    <name evidence="1" type="ORF">ACRE_072680</name>
</gene>
<accession>A0A086SY42</accession>